<dbReference type="SUPFAM" id="SSF55785">
    <property type="entry name" value="PYP-like sensor domain (PAS domain)"/>
    <property type="match status" value="1"/>
</dbReference>
<dbReference type="PANTHER" id="PTHR43304:SF1">
    <property type="entry name" value="PAC DOMAIN-CONTAINING PROTEIN"/>
    <property type="match status" value="1"/>
</dbReference>
<keyword evidence="4" id="KW-0808">Transferase</keyword>
<dbReference type="Gene3D" id="3.30.450.20">
    <property type="entry name" value="PAS domain"/>
    <property type="match status" value="1"/>
</dbReference>
<keyword evidence="5" id="KW-0418">Kinase</keyword>
<dbReference type="PROSITE" id="PS50112">
    <property type="entry name" value="PAS"/>
    <property type="match status" value="1"/>
</dbReference>
<feature type="domain" description="PAC" evidence="7">
    <location>
        <begin position="102"/>
        <end position="154"/>
    </location>
</feature>
<dbReference type="InterPro" id="IPR052162">
    <property type="entry name" value="Sensor_kinase/Photoreceptor"/>
</dbReference>
<accession>X1FEM1</accession>
<feature type="domain" description="PAC" evidence="7">
    <location>
        <begin position="1"/>
        <end position="33"/>
    </location>
</feature>
<gene>
    <name evidence="8" type="ORF">S03H2_19079</name>
</gene>
<protein>
    <recommendedName>
        <fullName evidence="2">histidine kinase</fullName>
        <ecNumber evidence="2">2.7.13.3</ecNumber>
    </recommendedName>
</protein>
<dbReference type="GO" id="GO:0004673">
    <property type="term" value="F:protein histidine kinase activity"/>
    <property type="evidence" value="ECO:0007669"/>
    <property type="project" value="UniProtKB-EC"/>
</dbReference>
<name>X1FEM1_9ZZZZ</name>
<dbReference type="CDD" id="cd00130">
    <property type="entry name" value="PAS"/>
    <property type="match status" value="1"/>
</dbReference>
<evidence type="ECO:0000256" key="3">
    <source>
        <dbReference type="ARBA" id="ARBA00022553"/>
    </source>
</evidence>
<evidence type="ECO:0000313" key="8">
    <source>
        <dbReference type="EMBL" id="GAH43442.1"/>
    </source>
</evidence>
<comment type="caution">
    <text evidence="8">The sequence shown here is derived from an EMBL/GenBank/DDBJ whole genome shotgun (WGS) entry which is preliminary data.</text>
</comment>
<organism evidence="8">
    <name type="scientific">marine sediment metagenome</name>
    <dbReference type="NCBI Taxonomy" id="412755"/>
    <lineage>
        <taxon>unclassified sequences</taxon>
        <taxon>metagenomes</taxon>
        <taxon>ecological metagenomes</taxon>
    </lineage>
</organism>
<feature type="non-terminal residue" evidence="8">
    <location>
        <position position="1"/>
    </location>
</feature>
<evidence type="ECO:0000256" key="2">
    <source>
        <dbReference type="ARBA" id="ARBA00012438"/>
    </source>
</evidence>
<dbReference type="AlphaFoldDB" id="X1FEM1"/>
<reference evidence="8" key="1">
    <citation type="journal article" date="2014" name="Front. Microbiol.">
        <title>High frequency of phylogenetically diverse reductive dehalogenase-homologous genes in deep subseafloor sedimentary metagenomes.</title>
        <authorList>
            <person name="Kawai M."/>
            <person name="Futagami T."/>
            <person name="Toyoda A."/>
            <person name="Takaki Y."/>
            <person name="Nishi S."/>
            <person name="Hori S."/>
            <person name="Arai W."/>
            <person name="Tsubouchi T."/>
            <person name="Morono Y."/>
            <person name="Uchiyama I."/>
            <person name="Ito T."/>
            <person name="Fujiyama A."/>
            <person name="Inagaki F."/>
            <person name="Takami H."/>
        </authorList>
    </citation>
    <scope>NUCLEOTIDE SEQUENCE</scope>
    <source>
        <strain evidence="8">Expedition CK06-06</strain>
    </source>
</reference>
<evidence type="ECO:0000259" key="6">
    <source>
        <dbReference type="PROSITE" id="PS50112"/>
    </source>
</evidence>
<comment type="catalytic activity">
    <reaction evidence="1">
        <text>ATP + protein L-histidine = ADP + protein N-phospho-L-histidine.</text>
        <dbReference type="EC" id="2.7.13.3"/>
    </reaction>
</comment>
<evidence type="ECO:0000259" key="7">
    <source>
        <dbReference type="PROSITE" id="PS50113"/>
    </source>
</evidence>
<dbReference type="PROSITE" id="PS50113">
    <property type="entry name" value="PAC"/>
    <property type="match status" value="2"/>
</dbReference>
<proteinExistence type="predicted"/>
<evidence type="ECO:0000256" key="1">
    <source>
        <dbReference type="ARBA" id="ARBA00000085"/>
    </source>
</evidence>
<dbReference type="InterPro" id="IPR013655">
    <property type="entry name" value="PAS_fold_3"/>
</dbReference>
<dbReference type="NCBIfam" id="TIGR00229">
    <property type="entry name" value="sensory_box"/>
    <property type="match status" value="1"/>
</dbReference>
<evidence type="ECO:0000256" key="5">
    <source>
        <dbReference type="ARBA" id="ARBA00022777"/>
    </source>
</evidence>
<dbReference type="EMBL" id="BARU01009943">
    <property type="protein sequence ID" value="GAH43442.1"/>
    <property type="molecule type" value="Genomic_DNA"/>
</dbReference>
<dbReference type="InterPro" id="IPR000700">
    <property type="entry name" value="PAS-assoc_C"/>
</dbReference>
<evidence type="ECO:0000256" key="4">
    <source>
        <dbReference type="ARBA" id="ARBA00022679"/>
    </source>
</evidence>
<dbReference type="Pfam" id="PF08447">
    <property type="entry name" value="PAS_3"/>
    <property type="match status" value="1"/>
</dbReference>
<dbReference type="InterPro" id="IPR035965">
    <property type="entry name" value="PAS-like_dom_sf"/>
</dbReference>
<dbReference type="InterPro" id="IPR000014">
    <property type="entry name" value="PAS"/>
</dbReference>
<dbReference type="PANTHER" id="PTHR43304">
    <property type="entry name" value="PHYTOCHROME-LIKE PROTEIN CPH1"/>
    <property type="match status" value="1"/>
</dbReference>
<dbReference type="EC" id="2.7.13.3" evidence="2"/>
<sequence length="317" mass="37252">GTPLIGTNGNIENIIFTVEDITEKVLTEQKIKDSEEKLRDLLETSTIGVLEIELEQNSISYLNPRLLEFIGYQDVNVVNEKLLNEIIHPDDLKKLLNSEEGKEIEFRIVTKQGKIKWLQGKRLNQHDNKGKLISFRLWLEDVTEKKIYEELIYELNINFLNYTTDTQQNIELLLKTCLKLLNGAVVLYINKSFIDEEEQYRVMSNKGDVKIYNSEEFKRDLFVSQVFHENHDFTQEFYDIDKSEYAKTDRFIMEQNIKACYGKLILSGNDLNDLLCVLFTENPTISNQNKLVLFLICDALEIEQRRWKSQQHLEEQN</sequence>
<feature type="non-terminal residue" evidence="8">
    <location>
        <position position="317"/>
    </location>
</feature>
<keyword evidence="3" id="KW-0597">Phosphoprotein</keyword>
<feature type="domain" description="PAS" evidence="6">
    <location>
        <begin position="34"/>
        <end position="113"/>
    </location>
</feature>